<evidence type="ECO:0000313" key="2">
    <source>
        <dbReference type="Proteomes" id="UP000467700"/>
    </source>
</evidence>
<dbReference type="EMBL" id="CACVBS010000036">
    <property type="protein sequence ID" value="CAA7262599.1"/>
    <property type="molecule type" value="Genomic_DNA"/>
</dbReference>
<accession>A0A8S0XHG0</accession>
<protein>
    <submittedName>
        <fullName evidence="1">Uncharacterized protein</fullName>
    </submittedName>
</protein>
<dbReference type="Proteomes" id="UP000467700">
    <property type="component" value="Unassembled WGS sequence"/>
</dbReference>
<sequence length="271" mass="30748">MTSEWLRRSGRLPLWLDIYDEKLRRTFGWVTRRRLNEPPVESGPDPIFDAINAHMFRVVALGVHFDAPYFSLLRGEAPALRQLYLSPTRYQRDSGPVPFHLADTPPRPRRVILRNTTYNSVDIDWAGVTRFEAFSLSVDDSLLILQHSPHLIHCRIRDITTNTLPSTLPSPHINVPSLQTLVLERSRDGPSALLPHLLAPALQTLKTDAHLHIVSSFIARSKCSPRSLVLNAGQANPQELLELLEKTPSPSSMCRMPRCTICFSSVWLRQL</sequence>
<reference evidence="1 2" key="1">
    <citation type="submission" date="2020-01" db="EMBL/GenBank/DDBJ databases">
        <authorList>
            <person name="Gupta K D."/>
        </authorList>
    </citation>
    <scope>NUCLEOTIDE SEQUENCE [LARGE SCALE GENOMIC DNA]</scope>
</reference>
<keyword evidence="2" id="KW-1185">Reference proteome</keyword>
<organism evidence="1 2">
    <name type="scientific">Cyclocybe aegerita</name>
    <name type="common">Black poplar mushroom</name>
    <name type="synonym">Agrocybe aegerita</name>
    <dbReference type="NCBI Taxonomy" id="1973307"/>
    <lineage>
        <taxon>Eukaryota</taxon>
        <taxon>Fungi</taxon>
        <taxon>Dikarya</taxon>
        <taxon>Basidiomycota</taxon>
        <taxon>Agaricomycotina</taxon>
        <taxon>Agaricomycetes</taxon>
        <taxon>Agaricomycetidae</taxon>
        <taxon>Agaricales</taxon>
        <taxon>Agaricineae</taxon>
        <taxon>Bolbitiaceae</taxon>
        <taxon>Cyclocybe</taxon>
    </lineage>
</organism>
<evidence type="ECO:0000313" key="1">
    <source>
        <dbReference type="EMBL" id="CAA7262599.1"/>
    </source>
</evidence>
<name>A0A8S0XHG0_CYCAE</name>
<dbReference type="AlphaFoldDB" id="A0A8S0XHG0"/>
<comment type="caution">
    <text evidence="1">The sequence shown here is derived from an EMBL/GenBank/DDBJ whole genome shotgun (WGS) entry which is preliminary data.</text>
</comment>
<dbReference type="OrthoDB" id="3139566at2759"/>
<gene>
    <name evidence="1" type="ORF">AAE3_LOCUS4695</name>
</gene>
<proteinExistence type="predicted"/>